<evidence type="ECO:0000313" key="2">
    <source>
        <dbReference type="Proteomes" id="UP000315677"/>
    </source>
</evidence>
<evidence type="ECO:0000313" key="1">
    <source>
        <dbReference type="EMBL" id="TQM06008.1"/>
    </source>
</evidence>
<keyword evidence="2" id="KW-1185">Reference proteome</keyword>
<dbReference type="RefSeq" id="WP_142059623.1">
    <property type="nucleotide sequence ID" value="NZ_VFPA01000004.1"/>
</dbReference>
<sequence length="60" mass="6363">MDVEATLAELRALVTGCLSTGYSDGCPTEWAQDALEALELVAGLDEYLSRGGCLPSGWTR</sequence>
<gene>
    <name evidence="1" type="ORF">FB558_6238</name>
</gene>
<reference evidence="1 2" key="1">
    <citation type="submission" date="2019-06" db="EMBL/GenBank/DDBJ databases">
        <title>Sequencing the genomes of 1000 actinobacteria strains.</title>
        <authorList>
            <person name="Klenk H.-P."/>
        </authorList>
    </citation>
    <scope>NUCLEOTIDE SEQUENCE [LARGE SCALE GENOMIC DNA]</scope>
    <source>
        <strain evidence="1 2">DSM 45301</strain>
    </source>
</reference>
<proteinExistence type="predicted"/>
<name>A0A543D9Q4_9PSEU</name>
<dbReference type="EMBL" id="VFPA01000004">
    <property type="protein sequence ID" value="TQM06008.1"/>
    <property type="molecule type" value="Genomic_DNA"/>
</dbReference>
<accession>A0A543D9Q4</accession>
<protein>
    <submittedName>
        <fullName evidence="1">Uncharacterized protein</fullName>
    </submittedName>
</protein>
<comment type="caution">
    <text evidence="1">The sequence shown here is derived from an EMBL/GenBank/DDBJ whole genome shotgun (WGS) entry which is preliminary data.</text>
</comment>
<organism evidence="1 2">
    <name type="scientific">Pseudonocardia kunmingensis</name>
    <dbReference type="NCBI Taxonomy" id="630975"/>
    <lineage>
        <taxon>Bacteria</taxon>
        <taxon>Bacillati</taxon>
        <taxon>Actinomycetota</taxon>
        <taxon>Actinomycetes</taxon>
        <taxon>Pseudonocardiales</taxon>
        <taxon>Pseudonocardiaceae</taxon>
        <taxon>Pseudonocardia</taxon>
    </lineage>
</organism>
<dbReference type="AlphaFoldDB" id="A0A543D9Q4"/>
<dbReference type="Proteomes" id="UP000315677">
    <property type="component" value="Unassembled WGS sequence"/>
</dbReference>